<accession>A0A1A8TBM3</accession>
<feature type="transmembrane region" description="Helical" evidence="1">
    <location>
        <begin position="5"/>
        <end position="25"/>
    </location>
</feature>
<feature type="transmembrane region" description="Helical" evidence="1">
    <location>
        <begin position="37"/>
        <end position="60"/>
    </location>
</feature>
<evidence type="ECO:0008006" key="4">
    <source>
        <dbReference type="Google" id="ProtNLM"/>
    </source>
</evidence>
<dbReference type="EMBL" id="FLOC01000006">
    <property type="protein sequence ID" value="SBS29011.1"/>
    <property type="molecule type" value="Genomic_DNA"/>
</dbReference>
<dbReference type="Pfam" id="PF11391">
    <property type="entry name" value="DUF2798"/>
    <property type="match status" value="1"/>
</dbReference>
<evidence type="ECO:0000256" key="1">
    <source>
        <dbReference type="SAM" id="Phobius"/>
    </source>
</evidence>
<proteinExistence type="predicted"/>
<dbReference type="AlphaFoldDB" id="A0A1A8TBM3"/>
<name>A0A1A8TBM3_9GAMM</name>
<keyword evidence="1" id="KW-0812">Transmembrane</keyword>
<dbReference type="STRING" id="295068.MAQ5080_01260"/>
<dbReference type="RefSeq" id="WP_067207962.1">
    <property type="nucleotide sequence ID" value="NZ_FLOC01000006.1"/>
</dbReference>
<gene>
    <name evidence="2" type="ORF">MAQ5080_01260</name>
</gene>
<keyword evidence="1" id="KW-1133">Transmembrane helix</keyword>
<keyword evidence="1" id="KW-0472">Membrane</keyword>
<sequence length="71" mass="8190">MKHRIIFAALMSFVLSLLMSAWITFMNIGAHPEFVSFWMHAWIYAWPAAGVISFIFAPFLHQLAHKIANKI</sequence>
<evidence type="ECO:0000313" key="2">
    <source>
        <dbReference type="EMBL" id="SBS29011.1"/>
    </source>
</evidence>
<reference evidence="2 3" key="1">
    <citation type="submission" date="2016-06" db="EMBL/GenBank/DDBJ databases">
        <authorList>
            <person name="Kjaerup R.B."/>
            <person name="Dalgaard T.S."/>
            <person name="Juul-Madsen H.R."/>
        </authorList>
    </citation>
    <scope>NUCLEOTIDE SEQUENCE [LARGE SCALE GENOMIC DNA]</scope>
    <source>
        <strain evidence="2 3">CECT 5080</strain>
    </source>
</reference>
<dbReference type="Proteomes" id="UP000092627">
    <property type="component" value="Unassembled WGS sequence"/>
</dbReference>
<dbReference type="InterPro" id="IPR021529">
    <property type="entry name" value="DUF2798"/>
</dbReference>
<keyword evidence="3" id="KW-1185">Reference proteome</keyword>
<dbReference type="OrthoDB" id="8481133at2"/>
<protein>
    <recommendedName>
        <fullName evidence="4">DUF2798 domain-containing protein</fullName>
    </recommendedName>
</protein>
<organism evidence="2 3">
    <name type="scientific">Marinomonas aquimarina</name>
    <dbReference type="NCBI Taxonomy" id="295068"/>
    <lineage>
        <taxon>Bacteria</taxon>
        <taxon>Pseudomonadati</taxon>
        <taxon>Pseudomonadota</taxon>
        <taxon>Gammaproteobacteria</taxon>
        <taxon>Oceanospirillales</taxon>
        <taxon>Oceanospirillaceae</taxon>
        <taxon>Marinomonas</taxon>
    </lineage>
</organism>
<evidence type="ECO:0000313" key="3">
    <source>
        <dbReference type="Proteomes" id="UP000092627"/>
    </source>
</evidence>